<evidence type="ECO:0000256" key="6">
    <source>
        <dbReference type="ARBA" id="ARBA00047942"/>
    </source>
</evidence>
<evidence type="ECO:0000256" key="4">
    <source>
        <dbReference type="ARBA" id="ARBA00022679"/>
    </source>
</evidence>
<dbReference type="Gene3D" id="1.10.1020.10">
    <property type="entry name" value="Adenine-specific Methyltransferase, Domain 2"/>
    <property type="match status" value="1"/>
</dbReference>
<comment type="similarity">
    <text evidence="1">Belongs to the N(4)/N(6)-methyltransferase family.</text>
</comment>
<dbReference type="InterPro" id="IPR023095">
    <property type="entry name" value="Ade_MeTrfase_dom_2"/>
</dbReference>
<dbReference type="GO" id="GO:0006298">
    <property type="term" value="P:mismatch repair"/>
    <property type="evidence" value="ECO:0007669"/>
    <property type="project" value="TreeGrafter"/>
</dbReference>
<dbReference type="GO" id="GO:0043565">
    <property type="term" value="F:sequence-specific DNA binding"/>
    <property type="evidence" value="ECO:0007669"/>
    <property type="project" value="TreeGrafter"/>
</dbReference>
<dbReference type="InterPro" id="IPR012327">
    <property type="entry name" value="MeTrfase_D12"/>
</dbReference>
<keyword evidence="3 7" id="KW-0489">Methyltransferase</keyword>
<dbReference type="GO" id="GO:0009307">
    <property type="term" value="P:DNA restriction-modification system"/>
    <property type="evidence" value="ECO:0007669"/>
    <property type="project" value="InterPro"/>
</dbReference>
<proteinExistence type="inferred from homology"/>
<evidence type="ECO:0000256" key="3">
    <source>
        <dbReference type="ARBA" id="ARBA00022603"/>
    </source>
</evidence>
<comment type="caution">
    <text evidence="7">The sequence shown here is derived from an EMBL/GenBank/DDBJ whole genome shotgun (WGS) entry which is preliminary data.</text>
</comment>
<comment type="catalytic activity">
    <reaction evidence="6">
        <text>a 2'-deoxyadenosine in DNA + S-adenosyl-L-methionine = an N(6)-methyl-2'-deoxyadenosine in DNA + S-adenosyl-L-homocysteine + H(+)</text>
        <dbReference type="Rhea" id="RHEA:15197"/>
        <dbReference type="Rhea" id="RHEA-COMP:12418"/>
        <dbReference type="Rhea" id="RHEA-COMP:12419"/>
        <dbReference type="ChEBI" id="CHEBI:15378"/>
        <dbReference type="ChEBI" id="CHEBI:57856"/>
        <dbReference type="ChEBI" id="CHEBI:59789"/>
        <dbReference type="ChEBI" id="CHEBI:90615"/>
        <dbReference type="ChEBI" id="CHEBI:90616"/>
        <dbReference type="EC" id="2.1.1.72"/>
    </reaction>
</comment>
<protein>
    <recommendedName>
        <fullName evidence="2">site-specific DNA-methyltransferase (adenine-specific)</fullName>
        <ecNumber evidence="2">2.1.1.72</ecNumber>
    </recommendedName>
</protein>
<keyword evidence="5" id="KW-0949">S-adenosyl-L-methionine</keyword>
<sequence length="262" mass="31435">MTYLRGGSLLSNINANNFVANDIDSYVIAILKLLYENDKNKVLTDLKRIIKEFDLRFDDNETKKQIIKINYEKLKENFNEQKNKFDYNSLIKLFVLVIFGFNSQIRFNKNDEFNIPAGKQLLNSNREKILLNFVDQIQSRNIAFQNKDFRFIYELLKDNKINENDFFYFDPPYFIANATYNLQWSKDDENDLLNLLDELNNQNIKWALSNVLESNGKTHFKLKEWSKKYNVFYLRKNYLNSNYQRRNKGIDKEVLITNYEIK</sequence>
<evidence type="ECO:0000256" key="2">
    <source>
        <dbReference type="ARBA" id="ARBA00011900"/>
    </source>
</evidence>
<dbReference type="InterPro" id="IPR029063">
    <property type="entry name" value="SAM-dependent_MTases_sf"/>
</dbReference>
<reference evidence="7" key="1">
    <citation type="submission" date="2023-04" db="EMBL/GenBank/DDBJ databases">
        <title>Genomes of recent Mycoplasma hyosynoviae isolates 2023.</title>
        <authorList>
            <person name="Spergser J."/>
        </authorList>
    </citation>
    <scope>NUCLEOTIDE SEQUENCE</scope>
    <source>
        <strain evidence="7">SN1J23N</strain>
    </source>
</reference>
<dbReference type="SUPFAM" id="SSF53335">
    <property type="entry name" value="S-adenosyl-L-methionine-dependent methyltransferases"/>
    <property type="match status" value="1"/>
</dbReference>
<dbReference type="PANTHER" id="PTHR30481:SF3">
    <property type="entry name" value="DNA ADENINE METHYLASE"/>
    <property type="match status" value="1"/>
</dbReference>
<dbReference type="EC" id="2.1.1.72" evidence="2"/>
<evidence type="ECO:0000313" key="8">
    <source>
        <dbReference type="Proteomes" id="UP001233782"/>
    </source>
</evidence>
<dbReference type="Pfam" id="PF02086">
    <property type="entry name" value="MethyltransfD12"/>
    <property type="match status" value="1"/>
</dbReference>
<evidence type="ECO:0000313" key="7">
    <source>
        <dbReference type="EMBL" id="MDI3047797.1"/>
    </source>
</evidence>
<dbReference type="GO" id="GO:0032259">
    <property type="term" value="P:methylation"/>
    <property type="evidence" value="ECO:0007669"/>
    <property type="project" value="UniProtKB-KW"/>
</dbReference>
<dbReference type="Proteomes" id="UP001233782">
    <property type="component" value="Unassembled WGS sequence"/>
</dbReference>
<gene>
    <name evidence="7" type="ORF">QJ129_00785</name>
</gene>
<dbReference type="GO" id="GO:0009007">
    <property type="term" value="F:site-specific DNA-methyltransferase (adenine-specific) activity"/>
    <property type="evidence" value="ECO:0007669"/>
    <property type="project" value="UniProtKB-EC"/>
</dbReference>
<evidence type="ECO:0000256" key="5">
    <source>
        <dbReference type="ARBA" id="ARBA00022691"/>
    </source>
</evidence>
<dbReference type="PANTHER" id="PTHR30481">
    <property type="entry name" value="DNA ADENINE METHYLASE"/>
    <property type="match status" value="1"/>
</dbReference>
<name>A0AAP4EMD2_9BACT</name>
<dbReference type="Gene3D" id="3.40.50.150">
    <property type="entry name" value="Vaccinia Virus protein VP39"/>
    <property type="match status" value="1"/>
</dbReference>
<dbReference type="GO" id="GO:1904047">
    <property type="term" value="F:S-adenosyl-L-methionine binding"/>
    <property type="evidence" value="ECO:0007669"/>
    <property type="project" value="TreeGrafter"/>
</dbReference>
<evidence type="ECO:0000256" key="1">
    <source>
        <dbReference type="ARBA" id="ARBA00006594"/>
    </source>
</evidence>
<organism evidence="7 8">
    <name type="scientific">Metamycoplasma hyosynoviae</name>
    <dbReference type="NCBI Taxonomy" id="29559"/>
    <lineage>
        <taxon>Bacteria</taxon>
        <taxon>Bacillati</taxon>
        <taxon>Mycoplasmatota</taxon>
        <taxon>Mycoplasmoidales</taxon>
        <taxon>Metamycoplasmataceae</taxon>
        <taxon>Metamycoplasma</taxon>
    </lineage>
</organism>
<dbReference type="AlphaFoldDB" id="A0AAP4EMD2"/>
<keyword evidence="4" id="KW-0808">Transferase</keyword>
<accession>A0AAP4EMD2</accession>
<dbReference type="EMBL" id="JASBCP010000001">
    <property type="protein sequence ID" value="MDI3047797.1"/>
    <property type="molecule type" value="Genomic_DNA"/>
</dbReference>